<evidence type="ECO:0000256" key="2">
    <source>
        <dbReference type="ARBA" id="ARBA00022525"/>
    </source>
</evidence>
<feature type="compositionally biased region" description="Basic and acidic residues" evidence="5">
    <location>
        <begin position="113"/>
        <end position="144"/>
    </location>
</feature>
<evidence type="ECO:0000256" key="3">
    <source>
        <dbReference type="ARBA" id="ARBA00022559"/>
    </source>
</evidence>
<evidence type="ECO:0000313" key="7">
    <source>
        <dbReference type="EMBL" id="CAD7654474.1"/>
    </source>
</evidence>
<dbReference type="GO" id="GO:0020037">
    <property type="term" value="F:heme binding"/>
    <property type="evidence" value="ECO:0007669"/>
    <property type="project" value="InterPro"/>
</dbReference>
<keyword evidence="3" id="KW-0560">Oxidoreductase</keyword>
<dbReference type="PANTHER" id="PTHR11475:SF4">
    <property type="entry name" value="CHORION PEROXIDASE"/>
    <property type="match status" value="1"/>
</dbReference>
<gene>
    <name evidence="7" type="ORF">ONB1V03_LOCUS11121</name>
</gene>
<accession>A0A7R9M6F9</accession>
<proteinExistence type="predicted"/>
<dbReference type="SUPFAM" id="SSF48113">
    <property type="entry name" value="Heme-dependent peroxidases"/>
    <property type="match status" value="1"/>
</dbReference>
<sequence length="394" mass="45757">MHISFPFSIFLICFAIILHNKNVNSSFPELREFAGNAIHKINKIATGITDRIAGVVKPNRNQEVDYLPNDGPAHQLYDKHRERHSERLTKICEFFRHGRLHRRPCNGRHGRHRDRDRYREEERERERERQPERESNKDIDKLPTEEIVSGKPCQTNDGLVGTCESATYCFSQFNDMKDYVSNRCPLSNGAHGICCPKEVRKPIESRLPIRIPLPVRPSAKIKHISLEDIDRAAAESHRFIENYIRTERELISKGVFQRHGSTQSQHQAFFGPFDENQFQLTKGGFINLLTTVKIKERFKLTNEEARDGLWKYSLENTELEKYCIQEPVCKQSKYRSADGSCNNLQRPLWGKSNTPFVRLIPLVISEDMGLHVRKVRCEERSTKTSLNLVQMCAL</sequence>
<evidence type="ECO:0000256" key="6">
    <source>
        <dbReference type="SAM" id="SignalP"/>
    </source>
</evidence>
<dbReference type="GO" id="GO:0006979">
    <property type="term" value="P:response to oxidative stress"/>
    <property type="evidence" value="ECO:0007669"/>
    <property type="project" value="InterPro"/>
</dbReference>
<keyword evidence="3" id="KW-0575">Peroxidase</keyword>
<dbReference type="InterPro" id="IPR010255">
    <property type="entry name" value="Haem_peroxidase_sf"/>
</dbReference>
<dbReference type="AlphaFoldDB" id="A0A7R9M6F9"/>
<dbReference type="Pfam" id="PF03098">
    <property type="entry name" value="An_peroxidase"/>
    <property type="match status" value="1"/>
</dbReference>
<dbReference type="InterPro" id="IPR019791">
    <property type="entry name" value="Haem_peroxidase_animal"/>
</dbReference>
<reference evidence="7" key="1">
    <citation type="submission" date="2020-11" db="EMBL/GenBank/DDBJ databases">
        <authorList>
            <person name="Tran Van P."/>
        </authorList>
    </citation>
    <scope>NUCLEOTIDE SEQUENCE</scope>
</reference>
<evidence type="ECO:0000313" key="8">
    <source>
        <dbReference type="Proteomes" id="UP000728032"/>
    </source>
</evidence>
<organism evidence="7">
    <name type="scientific">Oppiella nova</name>
    <dbReference type="NCBI Taxonomy" id="334625"/>
    <lineage>
        <taxon>Eukaryota</taxon>
        <taxon>Metazoa</taxon>
        <taxon>Ecdysozoa</taxon>
        <taxon>Arthropoda</taxon>
        <taxon>Chelicerata</taxon>
        <taxon>Arachnida</taxon>
        <taxon>Acari</taxon>
        <taxon>Acariformes</taxon>
        <taxon>Sarcoptiformes</taxon>
        <taxon>Oribatida</taxon>
        <taxon>Brachypylina</taxon>
        <taxon>Oppioidea</taxon>
        <taxon>Oppiidae</taxon>
        <taxon>Oppiella</taxon>
    </lineage>
</organism>
<feature type="region of interest" description="Disordered" evidence="5">
    <location>
        <begin position="105"/>
        <end position="150"/>
    </location>
</feature>
<dbReference type="GO" id="GO:0005576">
    <property type="term" value="C:extracellular region"/>
    <property type="evidence" value="ECO:0007669"/>
    <property type="project" value="UniProtKB-SubCell"/>
</dbReference>
<evidence type="ECO:0000256" key="1">
    <source>
        <dbReference type="ARBA" id="ARBA00004613"/>
    </source>
</evidence>
<name>A0A7R9M6F9_9ACAR</name>
<dbReference type="GO" id="GO:0004601">
    <property type="term" value="F:peroxidase activity"/>
    <property type="evidence" value="ECO:0007669"/>
    <property type="project" value="UniProtKB-KW"/>
</dbReference>
<evidence type="ECO:0000256" key="5">
    <source>
        <dbReference type="SAM" id="MobiDB-lite"/>
    </source>
</evidence>
<keyword evidence="6" id="KW-0732">Signal</keyword>
<dbReference type="InterPro" id="IPR037120">
    <property type="entry name" value="Haem_peroxidase_sf_animal"/>
</dbReference>
<dbReference type="PANTHER" id="PTHR11475">
    <property type="entry name" value="OXIDASE/PEROXIDASE"/>
    <property type="match status" value="1"/>
</dbReference>
<comment type="subcellular location">
    <subcellularLocation>
        <location evidence="1">Secreted</location>
    </subcellularLocation>
</comment>
<dbReference type="Proteomes" id="UP000728032">
    <property type="component" value="Unassembled WGS sequence"/>
</dbReference>
<keyword evidence="2" id="KW-0964">Secreted</keyword>
<evidence type="ECO:0000256" key="4">
    <source>
        <dbReference type="ARBA" id="ARBA00023180"/>
    </source>
</evidence>
<keyword evidence="8" id="KW-1185">Reference proteome</keyword>
<dbReference type="OrthoDB" id="823504at2759"/>
<protein>
    <submittedName>
        <fullName evidence="7">Uncharacterized protein</fullName>
    </submittedName>
</protein>
<feature type="chain" id="PRO_5036403600" evidence="6">
    <location>
        <begin position="26"/>
        <end position="394"/>
    </location>
</feature>
<dbReference type="EMBL" id="CAJPVJ010008028">
    <property type="protein sequence ID" value="CAG2171661.1"/>
    <property type="molecule type" value="Genomic_DNA"/>
</dbReference>
<dbReference type="Gene3D" id="1.10.640.10">
    <property type="entry name" value="Haem peroxidase domain superfamily, animal type"/>
    <property type="match status" value="1"/>
</dbReference>
<dbReference type="EMBL" id="OC922853">
    <property type="protein sequence ID" value="CAD7654474.1"/>
    <property type="molecule type" value="Genomic_DNA"/>
</dbReference>
<keyword evidence="4" id="KW-0325">Glycoprotein</keyword>
<feature type="signal peptide" evidence="6">
    <location>
        <begin position="1"/>
        <end position="25"/>
    </location>
</feature>
<dbReference type="PROSITE" id="PS50292">
    <property type="entry name" value="PEROXIDASE_3"/>
    <property type="match status" value="1"/>
</dbReference>